<gene>
    <name evidence="3" type="ORF">NX801_16920</name>
</gene>
<dbReference type="Proteomes" id="UP001431313">
    <property type="component" value="Unassembled WGS sequence"/>
</dbReference>
<evidence type="ECO:0000256" key="1">
    <source>
        <dbReference type="SAM" id="MobiDB-lite"/>
    </source>
</evidence>
<feature type="region of interest" description="Disordered" evidence="1">
    <location>
        <begin position="79"/>
        <end position="113"/>
    </location>
</feature>
<protein>
    <submittedName>
        <fullName evidence="3">Uncharacterized protein</fullName>
    </submittedName>
</protein>
<evidence type="ECO:0000313" key="4">
    <source>
        <dbReference type="Proteomes" id="UP001431313"/>
    </source>
</evidence>
<evidence type="ECO:0000313" key="3">
    <source>
        <dbReference type="EMBL" id="MCS0637316.1"/>
    </source>
</evidence>
<keyword evidence="4" id="KW-1185">Reference proteome</keyword>
<keyword evidence="2" id="KW-0812">Transmembrane</keyword>
<keyword evidence="2" id="KW-0472">Membrane</keyword>
<dbReference type="RefSeq" id="WP_258788568.1">
    <property type="nucleotide sequence ID" value="NZ_JANUGQ010000013.1"/>
</dbReference>
<reference evidence="3" key="1">
    <citation type="submission" date="2022-08" db="EMBL/GenBank/DDBJ databases">
        <authorList>
            <person name="Somphong A."/>
            <person name="Phongsopitanun W."/>
        </authorList>
    </citation>
    <scope>NUCLEOTIDE SEQUENCE</scope>
    <source>
        <strain evidence="3">LP05-1</strain>
    </source>
</reference>
<keyword evidence="2" id="KW-1133">Transmembrane helix</keyword>
<organism evidence="3 4">
    <name type="scientific">Streptomyces pyxinae</name>
    <dbReference type="NCBI Taxonomy" id="2970734"/>
    <lineage>
        <taxon>Bacteria</taxon>
        <taxon>Bacillati</taxon>
        <taxon>Actinomycetota</taxon>
        <taxon>Actinomycetes</taxon>
        <taxon>Kitasatosporales</taxon>
        <taxon>Streptomycetaceae</taxon>
        <taxon>Streptomyces</taxon>
    </lineage>
</organism>
<evidence type="ECO:0000256" key="2">
    <source>
        <dbReference type="SAM" id="Phobius"/>
    </source>
</evidence>
<proteinExistence type="predicted"/>
<feature type="transmembrane region" description="Helical" evidence="2">
    <location>
        <begin position="51"/>
        <end position="68"/>
    </location>
</feature>
<comment type="caution">
    <text evidence="3">The sequence shown here is derived from an EMBL/GenBank/DDBJ whole genome shotgun (WGS) entry which is preliminary data.</text>
</comment>
<sequence length="113" mass="12051">MTARRHEDDEDVRERLRAALDARARLVGPEHLRPPAPPYAPVAAGPHLRRAALVLAALAVVGATLLWWDTRHHDLPAAPVPVPTVTRTAPMPASPPASSPSVPAQDIPAPRSP</sequence>
<accession>A0ABT2CIR7</accession>
<name>A0ABT2CIR7_9ACTN</name>
<dbReference type="EMBL" id="JANUGQ010000013">
    <property type="protein sequence ID" value="MCS0637316.1"/>
    <property type="molecule type" value="Genomic_DNA"/>
</dbReference>